<dbReference type="AlphaFoldDB" id="A0A918M810"/>
<proteinExistence type="predicted"/>
<organism evidence="1 2">
    <name type="scientific">Streptomyces lavendofoliae</name>
    <dbReference type="NCBI Taxonomy" id="67314"/>
    <lineage>
        <taxon>Bacteria</taxon>
        <taxon>Bacillati</taxon>
        <taxon>Actinomycetota</taxon>
        <taxon>Actinomycetes</taxon>
        <taxon>Kitasatosporales</taxon>
        <taxon>Streptomycetaceae</taxon>
        <taxon>Streptomyces</taxon>
    </lineage>
</organism>
<reference evidence="1" key="2">
    <citation type="submission" date="2020-09" db="EMBL/GenBank/DDBJ databases">
        <authorList>
            <person name="Sun Q."/>
            <person name="Ohkuma M."/>
        </authorList>
    </citation>
    <scope>NUCLEOTIDE SEQUENCE</scope>
    <source>
        <strain evidence="1">JCM 4391</strain>
    </source>
</reference>
<name>A0A918M810_9ACTN</name>
<dbReference type="Proteomes" id="UP000636661">
    <property type="component" value="Unassembled WGS sequence"/>
</dbReference>
<evidence type="ECO:0000313" key="1">
    <source>
        <dbReference type="EMBL" id="GGU65235.1"/>
    </source>
</evidence>
<gene>
    <name evidence="1" type="ORF">GCM10010274_62350</name>
</gene>
<sequence>MGPGRRREGTDGAFPTVEGGREVVRRARVSAEFRAFAGGGTSPVTLWLRGLVRRAHAACGGPGVGRSVCASPATQASPSSR</sequence>
<comment type="caution">
    <text evidence="1">The sequence shown here is derived from an EMBL/GenBank/DDBJ whole genome shotgun (WGS) entry which is preliminary data.</text>
</comment>
<accession>A0A918M810</accession>
<dbReference type="EMBL" id="BMTP01000025">
    <property type="protein sequence ID" value="GGU65235.1"/>
    <property type="molecule type" value="Genomic_DNA"/>
</dbReference>
<reference evidence="1" key="1">
    <citation type="journal article" date="2014" name="Int. J. Syst. Evol. Microbiol.">
        <title>Complete genome sequence of Corynebacterium casei LMG S-19264T (=DSM 44701T), isolated from a smear-ripened cheese.</title>
        <authorList>
            <consortium name="US DOE Joint Genome Institute (JGI-PGF)"/>
            <person name="Walter F."/>
            <person name="Albersmeier A."/>
            <person name="Kalinowski J."/>
            <person name="Ruckert C."/>
        </authorList>
    </citation>
    <scope>NUCLEOTIDE SEQUENCE</scope>
    <source>
        <strain evidence="1">JCM 4391</strain>
    </source>
</reference>
<evidence type="ECO:0000313" key="2">
    <source>
        <dbReference type="Proteomes" id="UP000636661"/>
    </source>
</evidence>
<keyword evidence="2" id="KW-1185">Reference proteome</keyword>
<protein>
    <submittedName>
        <fullName evidence="1">Uncharacterized protein</fullName>
    </submittedName>
</protein>